<accession>A0A0P0FNU1</accession>
<evidence type="ECO:0000313" key="1">
    <source>
        <dbReference type="EMBL" id="CUQ36008.1"/>
    </source>
</evidence>
<reference evidence="1 2" key="1">
    <citation type="submission" date="2015-09" db="EMBL/GenBank/DDBJ databases">
        <authorList>
            <consortium name="Pathogen Informatics"/>
        </authorList>
    </citation>
    <scope>NUCLEOTIDE SEQUENCE [LARGE SCALE GENOMIC DNA]</scope>
    <source>
        <strain evidence="1 2">2789STDY5834945</strain>
    </source>
</reference>
<dbReference type="EMBL" id="CZBI01000006">
    <property type="protein sequence ID" value="CUQ36008.1"/>
    <property type="molecule type" value="Genomic_DNA"/>
</dbReference>
<evidence type="ECO:0000313" key="2">
    <source>
        <dbReference type="Proteomes" id="UP000095541"/>
    </source>
</evidence>
<accession>I0Q005</accession>
<dbReference type="KEGG" id="btho:Btheta7330_01835"/>
<organism evidence="1 2">
    <name type="scientific">Bacteroides thetaiotaomicron</name>
    <dbReference type="NCBI Taxonomy" id="818"/>
    <lineage>
        <taxon>Bacteria</taxon>
        <taxon>Pseudomonadati</taxon>
        <taxon>Bacteroidota</taxon>
        <taxon>Bacteroidia</taxon>
        <taxon>Bacteroidales</taxon>
        <taxon>Bacteroidaceae</taxon>
        <taxon>Bacteroides</taxon>
    </lineage>
</organism>
<protein>
    <submittedName>
        <fullName evidence="1">Uncharacterized protein</fullName>
    </submittedName>
</protein>
<dbReference type="PATRIC" id="fig|818.23.peg.1905"/>
<dbReference type="AlphaFoldDB" id="A0A0P0FNU1"/>
<gene>
    <name evidence="1" type="ORF">ERS852557_03821</name>
</gene>
<sequence>MYVSSLILYCNKINSTIDLVIDKYGGIEFNN</sequence>
<proteinExistence type="predicted"/>
<dbReference type="Proteomes" id="UP000095541">
    <property type="component" value="Unassembled WGS sequence"/>
</dbReference>
<name>A0A0P0FNU1_BACT4</name>